<dbReference type="EMBL" id="AM236081">
    <property type="protein sequence ID" value="CAK11663.1"/>
    <property type="molecule type" value="Genomic_DNA"/>
</dbReference>
<sequence>MNTARKSENYIATVTVHSWMSGGGLFISTTALRERWASGCSKLFALTGGPLETCTMTYDEKPALSELFAAPSHGHSRRVDPNGYKVGSIRAEVRRNQRSRQKILQQAMRRAQRHARRSNRPLEPISGIATPTLLAGILHQSPGRGGHEEWTGARLGN</sequence>
<dbReference type="AlphaFoldDB" id="Q1M9Q1"/>
<keyword evidence="2" id="KW-0614">Plasmid</keyword>
<accession>Q1M9Q1</accession>
<gene>
    <name evidence="2" type="ordered locus">pRL70135</name>
</gene>
<keyword evidence="3" id="KW-1185">Reference proteome</keyword>
<protein>
    <submittedName>
        <fullName evidence="2">Uncharacterized protein</fullName>
    </submittedName>
</protein>
<dbReference type="Proteomes" id="UP000006575">
    <property type="component" value="Plasmid pRL7"/>
</dbReference>
<geneLocation type="plasmid" evidence="2 3">
    <name>pRL7</name>
</geneLocation>
<evidence type="ECO:0000313" key="3">
    <source>
        <dbReference type="Proteomes" id="UP000006575"/>
    </source>
</evidence>
<feature type="compositionally biased region" description="Basic residues" evidence="1">
    <location>
        <begin position="110"/>
        <end position="119"/>
    </location>
</feature>
<evidence type="ECO:0000256" key="1">
    <source>
        <dbReference type="SAM" id="MobiDB-lite"/>
    </source>
</evidence>
<organism evidence="2 3">
    <name type="scientific">Rhizobium johnstonii (strain DSM 114642 / LMG 32736 / 3841)</name>
    <name type="common">Rhizobium leguminosarum bv. viciae</name>
    <dbReference type="NCBI Taxonomy" id="216596"/>
    <lineage>
        <taxon>Bacteria</taxon>
        <taxon>Pseudomonadati</taxon>
        <taxon>Pseudomonadota</taxon>
        <taxon>Alphaproteobacteria</taxon>
        <taxon>Hyphomicrobiales</taxon>
        <taxon>Rhizobiaceae</taxon>
        <taxon>Rhizobium/Agrobacterium group</taxon>
        <taxon>Rhizobium</taxon>
        <taxon>Rhizobium johnstonii</taxon>
    </lineage>
</organism>
<dbReference type="HOGENOM" id="CLU_1676447_0_0_5"/>
<reference evidence="2 3" key="1">
    <citation type="journal article" date="2006" name="Genome Biol.">
        <title>The genome of Rhizobium leguminosarum has recognizable core and accessory components.</title>
        <authorList>
            <person name="Young J.W."/>
            <person name="Crossman L.C."/>
            <person name="Johnston A.W.B."/>
            <person name="Thomson N.R."/>
            <person name="Ghazoui Z.F."/>
            <person name="Hull K.H."/>
            <person name="Wexler M."/>
            <person name="Curson A.R.J."/>
            <person name="Todd J.D."/>
            <person name="Poole P.S."/>
            <person name="Mauchline T.H."/>
            <person name="East A.K."/>
            <person name="Quail M.A."/>
            <person name="Churcher C."/>
            <person name="Arrowsmith C."/>
            <person name="Cherevach A."/>
            <person name="Chillingworth T."/>
            <person name="Clarke K."/>
            <person name="Cronin A."/>
            <person name="Davis P."/>
            <person name="Fraser A."/>
            <person name="Hance Z."/>
            <person name="Hauser H."/>
            <person name="Jagels K."/>
            <person name="Moule S."/>
            <person name="Mungall K."/>
            <person name="Norbertczak H."/>
            <person name="Rabbinowitsch E."/>
            <person name="Sanders M."/>
            <person name="Simmonds M."/>
            <person name="Whitehead S."/>
            <person name="Parkhill J."/>
        </authorList>
    </citation>
    <scope>NUCLEOTIDE SEQUENCE [LARGE SCALE GENOMIC DNA]</scope>
    <source>
        <strain evidence="3">DSM 114642 / LMG 32736 / 3841</strain>
    </source>
</reference>
<proteinExistence type="predicted"/>
<evidence type="ECO:0000313" key="2">
    <source>
        <dbReference type="EMBL" id="CAK11663.1"/>
    </source>
</evidence>
<feature type="region of interest" description="Disordered" evidence="1">
    <location>
        <begin position="107"/>
        <end position="126"/>
    </location>
</feature>
<name>Q1M9Q1_RHIJ3</name>
<dbReference type="EnsemblBacteria" id="CAK11663">
    <property type="protein sequence ID" value="CAK11663"/>
    <property type="gene ID" value="pRL70135"/>
</dbReference>
<dbReference type="KEGG" id="rle:pRL70135"/>